<keyword evidence="5 7" id="KW-0472">Membrane</keyword>
<dbReference type="GO" id="GO:0035269">
    <property type="term" value="P:protein O-linked glycosylation via mannose"/>
    <property type="evidence" value="ECO:0007669"/>
    <property type="project" value="TreeGrafter"/>
</dbReference>
<evidence type="ECO:0000256" key="1">
    <source>
        <dbReference type="ARBA" id="ARBA00004606"/>
    </source>
</evidence>
<comment type="caution">
    <text evidence="8">The sequence shown here is derived from an EMBL/GenBank/DDBJ whole genome shotgun (WGS) entry which is preliminary data.</text>
</comment>
<evidence type="ECO:0000256" key="7">
    <source>
        <dbReference type="SAM" id="Phobius"/>
    </source>
</evidence>
<keyword evidence="6" id="KW-0325">Glycoprotein</keyword>
<keyword evidence="2 7" id="KW-0812">Transmembrane</keyword>
<reference evidence="8" key="1">
    <citation type="journal article" date="2020" name="Fungal Divers.">
        <title>Resolving the Mortierellaceae phylogeny through synthesis of multi-gene phylogenetics and phylogenomics.</title>
        <authorList>
            <person name="Vandepol N."/>
            <person name="Liber J."/>
            <person name="Desiro A."/>
            <person name="Na H."/>
            <person name="Kennedy M."/>
            <person name="Barry K."/>
            <person name="Grigoriev I.V."/>
            <person name="Miller A.N."/>
            <person name="O'Donnell K."/>
            <person name="Stajich J.E."/>
            <person name="Bonito G."/>
        </authorList>
    </citation>
    <scope>NUCLEOTIDE SEQUENCE</scope>
    <source>
        <strain evidence="8">NRRL 28262</strain>
    </source>
</reference>
<evidence type="ECO:0000313" key="9">
    <source>
        <dbReference type="Proteomes" id="UP001194580"/>
    </source>
</evidence>
<evidence type="ECO:0000256" key="4">
    <source>
        <dbReference type="ARBA" id="ARBA00022989"/>
    </source>
</evidence>
<evidence type="ECO:0000256" key="2">
    <source>
        <dbReference type="ARBA" id="ARBA00022692"/>
    </source>
</evidence>
<dbReference type="GO" id="GO:0016020">
    <property type="term" value="C:membrane"/>
    <property type="evidence" value="ECO:0007669"/>
    <property type="project" value="UniProtKB-SubCell"/>
</dbReference>
<proteinExistence type="predicted"/>
<sequence>MFKSGNNSSSLLPSSGASSPIDRTGPLAKVLKSRAARAIILAYVGFCTLFTLKHIFSYHSQPKPIVYKHYDLQRTYDADEPYSVVANLSSSVILSKMFTFHTPAITDSIQPFLIRSSSTPNPSDITLATFVPQDELSELVSLVERYPGPISAVLHIEQPSDIPGAPNPIKQLLTMRASNPKVREQVDIHLVTTPATHRQAPVQQQANLHRNLARFFARSDYVLLLDSDGSLPMTNVAKSFEQHPQWMEKLRAGNVFVLPGFNVSTTTTTTYQDETTAADAGLVPALSVANLPADKESLLGYIREGQVSLSEKTWKKTIRNVDFNAWASQTRLSAIQNYDPYFSPSVVMRRDKMLWCPERFGDNHAACMFELYLSGADFWMLPNDFTVNGGTRPEIIVSEREQMINTRLYQKFHEESCLKHARAFYAAGEWDSDRARHCRISCQKVLAVWGLVIRQA</sequence>
<evidence type="ECO:0000256" key="5">
    <source>
        <dbReference type="ARBA" id="ARBA00023136"/>
    </source>
</evidence>
<keyword evidence="4 7" id="KW-1133">Transmembrane helix</keyword>
<evidence type="ECO:0000256" key="6">
    <source>
        <dbReference type="ARBA" id="ARBA00023180"/>
    </source>
</evidence>
<dbReference type="EMBL" id="JAAAIL010000083">
    <property type="protein sequence ID" value="KAG0280117.1"/>
    <property type="molecule type" value="Genomic_DNA"/>
</dbReference>
<dbReference type="InterPro" id="IPR051292">
    <property type="entry name" value="Xyl/GlcA_transferase"/>
</dbReference>
<organism evidence="8 9">
    <name type="scientific">Linnemannia exigua</name>
    <dbReference type="NCBI Taxonomy" id="604196"/>
    <lineage>
        <taxon>Eukaryota</taxon>
        <taxon>Fungi</taxon>
        <taxon>Fungi incertae sedis</taxon>
        <taxon>Mucoromycota</taxon>
        <taxon>Mortierellomycotina</taxon>
        <taxon>Mortierellomycetes</taxon>
        <taxon>Mortierellales</taxon>
        <taxon>Mortierellaceae</taxon>
        <taxon>Linnemannia</taxon>
    </lineage>
</organism>
<dbReference type="PANTHER" id="PTHR12270:SF25">
    <property type="entry name" value="GLYCOSYLTRANSFERASE-LIKE PROTEIN LARGE"/>
    <property type="match status" value="1"/>
</dbReference>
<dbReference type="PANTHER" id="PTHR12270">
    <property type="entry name" value="GLYCOSYLTRANSFERASE-RELATED"/>
    <property type="match status" value="1"/>
</dbReference>
<name>A0AAD4DLG3_9FUNG</name>
<comment type="subcellular location">
    <subcellularLocation>
        <location evidence="1">Membrane</location>
        <topology evidence="1">Single-pass type II membrane protein</topology>
    </subcellularLocation>
</comment>
<protein>
    <recommendedName>
        <fullName evidence="10">Glycosyltransferase family 49 protein</fullName>
    </recommendedName>
</protein>
<dbReference type="GO" id="GO:0015020">
    <property type="term" value="F:glucuronosyltransferase activity"/>
    <property type="evidence" value="ECO:0007669"/>
    <property type="project" value="TreeGrafter"/>
</dbReference>
<keyword evidence="9" id="KW-1185">Reference proteome</keyword>
<dbReference type="AlphaFoldDB" id="A0AAD4DLG3"/>
<gene>
    <name evidence="8" type="ORF">BGZ95_011268</name>
</gene>
<evidence type="ECO:0000313" key="8">
    <source>
        <dbReference type="EMBL" id="KAG0280117.1"/>
    </source>
</evidence>
<evidence type="ECO:0000256" key="3">
    <source>
        <dbReference type="ARBA" id="ARBA00022968"/>
    </source>
</evidence>
<dbReference type="Pfam" id="PF13896">
    <property type="entry name" value="Glyco_transf_49"/>
    <property type="match status" value="2"/>
</dbReference>
<feature type="transmembrane region" description="Helical" evidence="7">
    <location>
        <begin position="38"/>
        <end position="56"/>
    </location>
</feature>
<keyword evidence="3" id="KW-0735">Signal-anchor</keyword>
<accession>A0AAD4DLG3</accession>
<dbReference type="GO" id="GO:0042285">
    <property type="term" value="F:xylosyltransferase activity"/>
    <property type="evidence" value="ECO:0007669"/>
    <property type="project" value="TreeGrafter"/>
</dbReference>
<evidence type="ECO:0008006" key="10">
    <source>
        <dbReference type="Google" id="ProtNLM"/>
    </source>
</evidence>
<dbReference type="Proteomes" id="UP001194580">
    <property type="component" value="Unassembled WGS sequence"/>
</dbReference>